<proteinExistence type="predicted"/>
<comment type="caution">
    <text evidence="1">The sequence shown here is derived from an EMBL/GenBank/DDBJ whole genome shotgun (WGS) entry which is preliminary data.</text>
</comment>
<sequence length="118" mass="13008">MKEEEGATAAHYHTPTMGDEVAVIVAETPRCLKDAKRVTLIEVVAVDFVSKMPKRKGVLKRSVSARKVKGLKRNEALSKKERGLSKKVRVVSDEDELVVCVKSWGCNNKDVCGVVNDI</sequence>
<accession>A0AAN9XIC9</accession>
<evidence type="ECO:0000313" key="1">
    <source>
        <dbReference type="EMBL" id="KAK7392933.1"/>
    </source>
</evidence>
<gene>
    <name evidence="1" type="ORF">VNO78_21383</name>
</gene>
<dbReference type="AlphaFoldDB" id="A0AAN9XIC9"/>
<dbReference type="Proteomes" id="UP001386955">
    <property type="component" value="Unassembled WGS sequence"/>
</dbReference>
<dbReference type="EMBL" id="JAYMYS010000005">
    <property type="protein sequence ID" value="KAK7392933.1"/>
    <property type="molecule type" value="Genomic_DNA"/>
</dbReference>
<reference evidence="1 2" key="1">
    <citation type="submission" date="2024-01" db="EMBL/GenBank/DDBJ databases">
        <title>The genomes of 5 underutilized Papilionoideae crops provide insights into root nodulation and disease resistanc.</title>
        <authorList>
            <person name="Jiang F."/>
        </authorList>
    </citation>
    <scope>NUCLEOTIDE SEQUENCE [LARGE SCALE GENOMIC DNA]</scope>
    <source>
        <strain evidence="1">DUOXIRENSHENG_FW03</strain>
        <tissue evidence="1">Leaves</tissue>
    </source>
</reference>
<organism evidence="1 2">
    <name type="scientific">Psophocarpus tetragonolobus</name>
    <name type="common">Winged bean</name>
    <name type="synonym">Dolichos tetragonolobus</name>
    <dbReference type="NCBI Taxonomy" id="3891"/>
    <lineage>
        <taxon>Eukaryota</taxon>
        <taxon>Viridiplantae</taxon>
        <taxon>Streptophyta</taxon>
        <taxon>Embryophyta</taxon>
        <taxon>Tracheophyta</taxon>
        <taxon>Spermatophyta</taxon>
        <taxon>Magnoliopsida</taxon>
        <taxon>eudicotyledons</taxon>
        <taxon>Gunneridae</taxon>
        <taxon>Pentapetalae</taxon>
        <taxon>rosids</taxon>
        <taxon>fabids</taxon>
        <taxon>Fabales</taxon>
        <taxon>Fabaceae</taxon>
        <taxon>Papilionoideae</taxon>
        <taxon>50 kb inversion clade</taxon>
        <taxon>NPAAA clade</taxon>
        <taxon>indigoferoid/millettioid clade</taxon>
        <taxon>Phaseoleae</taxon>
        <taxon>Psophocarpus</taxon>
    </lineage>
</organism>
<name>A0AAN9XIC9_PSOTE</name>
<evidence type="ECO:0000313" key="2">
    <source>
        <dbReference type="Proteomes" id="UP001386955"/>
    </source>
</evidence>
<protein>
    <submittedName>
        <fullName evidence="1">Uncharacterized protein</fullName>
    </submittedName>
</protein>
<keyword evidence="2" id="KW-1185">Reference proteome</keyword>